<keyword evidence="1" id="KW-0812">Transmembrane</keyword>
<dbReference type="PANTHER" id="PTHR36434:SF1">
    <property type="entry name" value="MEMBRANE PROTEASE YUGP-RELATED"/>
    <property type="match status" value="1"/>
</dbReference>
<dbReference type="InterPro" id="IPR007395">
    <property type="entry name" value="Zn_peptidase_2"/>
</dbReference>
<keyword evidence="3" id="KW-1185">Reference proteome</keyword>
<reference evidence="2 3" key="1">
    <citation type="journal article" date="2018" name="J. Microbiol.">
        <title>Baekduia soli gen. nov., sp. nov., a novel bacterium isolated from the soil of Baekdu Mountain and proposal of a novel family name, Baekduiaceae fam. nov.</title>
        <authorList>
            <person name="An D.S."/>
            <person name="Siddiqi M.Z."/>
            <person name="Kim K.H."/>
            <person name="Yu H.S."/>
            <person name="Im W.T."/>
        </authorList>
    </citation>
    <scope>NUCLEOTIDE SEQUENCE [LARGE SCALE GENOMIC DNA]</scope>
    <source>
        <strain evidence="2 3">BR7-21</strain>
    </source>
</reference>
<organism evidence="2 3">
    <name type="scientific">Baekduia soli</name>
    <dbReference type="NCBI Taxonomy" id="496014"/>
    <lineage>
        <taxon>Bacteria</taxon>
        <taxon>Bacillati</taxon>
        <taxon>Actinomycetota</taxon>
        <taxon>Thermoleophilia</taxon>
        <taxon>Solirubrobacterales</taxon>
        <taxon>Baekduiaceae</taxon>
        <taxon>Baekduia</taxon>
    </lineage>
</organism>
<dbReference type="EMBL" id="CP042430">
    <property type="protein sequence ID" value="QEC50217.1"/>
    <property type="molecule type" value="Genomic_DNA"/>
</dbReference>
<dbReference type="RefSeq" id="WP_146922612.1">
    <property type="nucleotide sequence ID" value="NZ_CP042430.1"/>
</dbReference>
<dbReference type="Pfam" id="PF04298">
    <property type="entry name" value="Zn_peptidase_2"/>
    <property type="match status" value="1"/>
</dbReference>
<keyword evidence="1" id="KW-1133">Transmembrane helix</keyword>
<evidence type="ECO:0000256" key="1">
    <source>
        <dbReference type="SAM" id="Phobius"/>
    </source>
</evidence>
<keyword evidence="1" id="KW-0472">Membrane</keyword>
<accession>A0A5B8UB36</accession>
<sequence length="224" mass="23846">MSMTLIWLACLIVPLGLGLWAQRRVKTTFARYSEVSVRSGMTGAQAAAAVVRASGLPDVEIRFVEGTLTDHYDPRSRTLNLSADVGRASTVAALGVAAHEAGHAIQDARSYLQMRVRQTIVPVASIGSSAAVPVIFLGLILGVTGLTTIGLALFTTIVVFQLVTLPVEFDASRRALVALTDGRLLEADELTGAKKVLGAAAWTYVAAFVASVAQLLYFFLQSRR</sequence>
<dbReference type="PANTHER" id="PTHR36434">
    <property type="entry name" value="MEMBRANE PROTEASE YUGP-RELATED"/>
    <property type="match status" value="1"/>
</dbReference>
<evidence type="ECO:0000313" key="3">
    <source>
        <dbReference type="Proteomes" id="UP000321805"/>
    </source>
</evidence>
<protein>
    <submittedName>
        <fullName evidence="2">Zinc metallopeptidase</fullName>
    </submittedName>
</protein>
<name>A0A5B8UB36_9ACTN</name>
<gene>
    <name evidence="2" type="ORF">FSW04_23290</name>
</gene>
<proteinExistence type="predicted"/>
<dbReference type="OrthoDB" id="9805386at2"/>
<dbReference type="Proteomes" id="UP000321805">
    <property type="component" value="Chromosome"/>
</dbReference>
<evidence type="ECO:0000313" key="2">
    <source>
        <dbReference type="EMBL" id="QEC50217.1"/>
    </source>
</evidence>
<feature type="transmembrane region" description="Helical" evidence="1">
    <location>
        <begin position="199"/>
        <end position="220"/>
    </location>
</feature>
<dbReference type="KEGG" id="bsol:FSW04_23290"/>
<dbReference type="AlphaFoldDB" id="A0A5B8UB36"/>